<evidence type="ECO:0000313" key="1">
    <source>
        <dbReference type="EMBL" id="MPN49106.1"/>
    </source>
</evidence>
<name>A0A645IDV9_9ZZZZ</name>
<accession>A0A645IDV9</accession>
<protein>
    <submittedName>
        <fullName evidence="1">Uncharacterized protein</fullName>
    </submittedName>
</protein>
<gene>
    <name evidence="1" type="ORF">SDC9_196719</name>
</gene>
<dbReference type="EMBL" id="VSSQ01112057">
    <property type="protein sequence ID" value="MPN49106.1"/>
    <property type="molecule type" value="Genomic_DNA"/>
</dbReference>
<proteinExistence type="predicted"/>
<organism evidence="1">
    <name type="scientific">bioreactor metagenome</name>
    <dbReference type="NCBI Taxonomy" id="1076179"/>
    <lineage>
        <taxon>unclassified sequences</taxon>
        <taxon>metagenomes</taxon>
        <taxon>ecological metagenomes</taxon>
    </lineage>
</organism>
<comment type="caution">
    <text evidence="1">The sequence shown here is derived from an EMBL/GenBank/DDBJ whole genome shotgun (WGS) entry which is preliminary data.</text>
</comment>
<reference evidence="1" key="1">
    <citation type="submission" date="2019-08" db="EMBL/GenBank/DDBJ databases">
        <authorList>
            <person name="Kucharzyk K."/>
            <person name="Murdoch R.W."/>
            <person name="Higgins S."/>
            <person name="Loffler F."/>
        </authorList>
    </citation>
    <scope>NUCLEOTIDE SEQUENCE</scope>
</reference>
<dbReference type="AlphaFoldDB" id="A0A645IDV9"/>
<sequence>MLSASAVPRGIAQYADHLGCAQRLLAAAHIERAAAVFIIYGLRQGENQPGLIVNNQVFDAVVGDRSIIVEGDSGQLLQGLFHTGYALRSIQLIQPNLACSHIHYRIARYGQGPHTRTDGIGADRYKFLSLVLVQRHDQQITYILFGETDSRSR</sequence>